<evidence type="ECO:0000313" key="3">
    <source>
        <dbReference type="Proteomes" id="UP000468928"/>
    </source>
</evidence>
<evidence type="ECO:0000313" key="2">
    <source>
        <dbReference type="EMBL" id="NEW55061.1"/>
    </source>
</evidence>
<evidence type="ECO:0000313" key="1">
    <source>
        <dbReference type="EMBL" id="NEW43245.1"/>
    </source>
</evidence>
<keyword evidence="4" id="KW-1185">Reference proteome</keyword>
<dbReference type="AlphaFoldDB" id="A0A6P1CYP6"/>
<evidence type="ECO:0000313" key="4">
    <source>
        <dbReference type="Proteomes" id="UP000470876"/>
    </source>
</evidence>
<gene>
    <name evidence="1" type="ORF">GV789_02035</name>
    <name evidence="2" type="ORF">GV794_05195</name>
</gene>
<dbReference type="Proteomes" id="UP000468928">
    <property type="component" value="Unassembled WGS sequence"/>
</dbReference>
<name>A0A6P1CYP6_9NOCA</name>
<dbReference type="EMBL" id="JAAGUZ010000004">
    <property type="protein sequence ID" value="NEW43245.1"/>
    <property type="molecule type" value="Genomic_DNA"/>
</dbReference>
<proteinExistence type="predicted"/>
<dbReference type="Proteomes" id="UP000470876">
    <property type="component" value="Unassembled WGS sequence"/>
</dbReference>
<dbReference type="RefSeq" id="WP_163821961.1">
    <property type="nucleotide sequence ID" value="NZ_JAAGUX010000006.1"/>
</dbReference>
<reference evidence="3 4" key="1">
    <citation type="submission" date="2020-01" db="EMBL/GenBank/DDBJ databases">
        <title>Genetics and antimicrobial susceptibilities of Nocardia species isolated from the soil; a comparison with species isolated from humans.</title>
        <authorList>
            <person name="Carrasco G."/>
            <person name="Monzon S."/>
            <person name="Sansegundo M."/>
            <person name="Garcia E."/>
            <person name="Garrido N."/>
            <person name="Medina M.J."/>
            <person name="Villalon P."/>
            <person name="Ramirez-Arocha A.C."/>
            <person name="Jimenez P."/>
            <person name="Cuesta I."/>
            <person name="Valdezate S."/>
        </authorList>
    </citation>
    <scope>NUCLEOTIDE SEQUENCE [LARGE SCALE GENOMIC DNA]</scope>
    <source>
        <strain evidence="1 3">CNM20110639</strain>
        <strain evidence="2 4">CNM20110649</strain>
    </source>
</reference>
<organism evidence="1 3">
    <name type="scientific">Nocardia cyriacigeorgica</name>
    <dbReference type="NCBI Taxonomy" id="135487"/>
    <lineage>
        <taxon>Bacteria</taxon>
        <taxon>Bacillati</taxon>
        <taxon>Actinomycetota</taxon>
        <taxon>Actinomycetes</taxon>
        <taxon>Mycobacteriales</taxon>
        <taxon>Nocardiaceae</taxon>
        <taxon>Nocardia</taxon>
    </lineage>
</organism>
<comment type="caution">
    <text evidence="1">The sequence shown here is derived from an EMBL/GenBank/DDBJ whole genome shotgun (WGS) entry which is preliminary data.</text>
</comment>
<accession>A0A6P1CYP6</accession>
<sequence length="51" mass="5941">MFIPRAERTPAGIAARWDELNRLTHLQRYGSAFEQTDRYLRAIPDETTPHA</sequence>
<dbReference type="EMBL" id="JAAGUX010000006">
    <property type="protein sequence ID" value="NEW55061.1"/>
    <property type="molecule type" value="Genomic_DNA"/>
</dbReference>
<protein>
    <submittedName>
        <fullName evidence="1">Uncharacterized protein</fullName>
    </submittedName>
</protein>